<comment type="caution">
    <text evidence="2">The sequence shown here is derived from an EMBL/GenBank/DDBJ whole genome shotgun (WGS) entry which is preliminary data.</text>
</comment>
<accession>A0A5N6LZE6</accession>
<proteinExistence type="predicted"/>
<name>A0A5N6LZE6_9ASTR</name>
<organism evidence="2 3">
    <name type="scientific">Mikania micrantha</name>
    <name type="common">bitter vine</name>
    <dbReference type="NCBI Taxonomy" id="192012"/>
    <lineage>
        <taxon>Eukaryota</taxon>
        <taxon>Viridiplantae</taxon>
        <taxon>Streptophyta</taxon>
        <taxon>Embryophyta</taxon>
        <taxon>Tracheophyta</taxon>
        <taxon>Spermatophyta</taxon>
        <taxon>Magnoliopsida</taxon>
        <taxon>eudicotyledons</taxon>
        <taxon>Gunneridae</taxon>
        <taxon>Pentapetalae</taxon>
        <taxon>asterids</taxon>
        <taxon>campanulids</taxon>
        <taxon>Asterales</taxon>
        <taxon>Asteraceae</taxon>
        <taxon>Asteroideae</taxon>
        <taxon>Heliantheae alliance</taxon>
        <taxon>Eupatorieae</taxon>
        <taxon>Mikania</taxon>
    </lineage>
</organism>
<dbReference type="EMBL" id="SZYD01000017">
    <property type="protein sequence ID" value="KAD3066921.1"/>
    <property type="molecule type" value="Genomic_DNA"/>
</dbReference>
<evidence type="ECO:0000256" key="1">
    <source>
        <dbReference type="SAM" id="MobiDB-lite"/>
    </source>
</evidence>
<evidence type="ECO:0000313" key="3">
    <source>
        <dbReference type="Proteomes" id="UP000326396"/>
    </source>
</evidence>
<dbReference type="Proteomes" id="UP000326396">
    <property type="component" value="Linkage Group LG7"/>
</dbReference>
<reference evidence="2 3" key="1">
    <citation type="submission" date="2019-05" db="EMBL/GenBank/DDBJ databases">
        <title>Mikania micrantha, genome provides insights into the molecular mechanism of rapid growth.</title>
        <authorList>
            <person name="Liu B."/>
        </authorList>
    </citation>
    <scope>NUCLEOTIDE SEQUENCE [LARGE SCALE GENOMIC DNA]</scope>
    <source>
        <strain evidence="2">NLD-2019</strain>
        <tissue evidence="2">Leaf</tissue>
    </source>
</reference>
<dbReference type="AlphaFoldDB" id="A0A5N6LZE6"/>
<sequence length="93" mass="9911">MCRPPEPSAPPLVKHNPPDMSQTTPCLRFAGVVTLAEFLELGVSPSEVMTTTSHHHHRQTTAVRRKGATTPGLLFAQEAHTPVGVCVCAAMVA</sequence>
<gene>
    <name evidence="2" type="ORF">E3N88_34801</name>
</gene>
<keyword evidence="3" id="KW-1185">Reference proteome</keyword>
<evidence type="ECO:0000313" key="2">
    <source>
        <dbReference type="EMBL" id="KAD3066921.1"/>
    </source>
</evidence>
<feature type="region of interest" description="Disordered" evidence="1">
    <location>
        <begin position="1"/>
        <end position="20"/>
    </location>
</feature>
<protein>
    <submittedName>
        <fullName evidence="2">Uncharacterized protein</fullName>
    </submittedName>
</protein>
<feature type="compositionally biased region" description="Pro residues" evidence="1">
    <location>
        <begin position="1"/>
        <end position="10"/>
    </location>
</feature>